<dbReference type="PATRIC" id="fig|927665.4.peg.2729"/>
<accession>A0A0F5JAI0</accession>
<proteinExistence type="predicted"/>
<reference evidence="1 2" key="1">
    <citation type="submission" date="2013-04" db="EMBL/GenBank/DDBJ databases">
        <title>The Genome Sequence of Parabacteroides goldsteinii DSM 19448.</title>
        <authorList>
            <consortium name="The Broad Institute Genomics Platform"/>
            <person name="Earl A."/>
            <person name="Ward D."/>
            <person name="Feldgarden M."/>
            <person name="Gevers D."/>
            <person name="Martens E."/>
            <person name="Sakamoto M."/>
            <person name="Benno Y."/>
            <person name="Song Y."/>
            <person name="Liu C."/>
            <person name="Lee J."/>
            <person name="Bolanos M."/>
            <person name="Vaisanen M.L."/>
            <person name="Finegold S.M."/>
            <person name="Walker B."/>
            <person name="Young S."/>
            <person name="Zeng Q."/>
            <person name="Gargeya S."/>
            <person name="Fitzgerald M."/>
            <person name="Haas B."/>
            <person name="Abouelleil A."/>
            <person name="Allen A.W."/>
            <person name="Alvarado L."/>
            <person name="Arachchi H.M."/>
            <person name="Berlin A.M."/>
            <person name="Chapman S.B."/>
            <person name="Gainer-Dewar J."/>
            <person name="Goldberg J."/>
            <person name="Griggs A."/>
            <person name="Gujja S."/>
            <person name="Hansen M."/>
            <person name="Howarth C."/>
            <person name="Imamovic A."/>
            <person name="Ireland A."/>
            <person name="Larimer J."/>
            <person name="McCowan C."/>
            <person name="Murphy C."/>
            <person name="Pearson M."/>
            <person name="Poon T.W."/>
            <person name="Priest M."/>
            <person name="Roberts A."/>
            <person name="Saif S."/>
            <person name="Shea T."/>
            <person name="Sisk P."/>
            <person name="Sykes S."/>
            <person name="Wortman J."/>
            <person name="Nusbaum C."/>
            <person name="Birren B."/>
        </authorList>
    </citation>
    <scope>NUCLEOTIDE SEQUENCE [LARGE SCALE GENOMIC DNA]</scope>
    <source>
        <strain evidence="1 2">DSM 19448</strain>
    </source>
</reference>
<protein>
    <submittedName>
        <fullName evidence="1">Uncharacterized protein</fullName>
    </submittedName>
</protein>
<gene>
    <name evidence="1" type="ORF">HMPREF1535_02654</name>
</gene>
<comment type="caution">
    <text evidence="1">The sequence shown here is derived from an EMBL/GenBank/DDBJ whole genome shotgun (WGS) entry which is preliminary data.</text>
</comment>
<dbReference type="AlphaFoldDB" id="A0A0F5JAI0"/>
<organism evidence="1 2">
    <name type="scientific">Parabacteroides goldsteinii DSM 19448 = WAL 12034</name>
    <dbReference type="NCBI Taxonomy" id="927665"/>
    <lineage>
        <taxon>Bacteria</taxon>
        <taxon>Pseudomonadati</taxon>
        <taxon>Bacteroidota</taxon>
        <taxon>Bacteroidia</taxon>
        <taxon>Bacteroidales</taxon>
        <taxon>Tannerellaceae</taxon>
        <taxon>Parabacteroides</taxon>
    </lineage>
</organism>
<dbReference type="STRING" id="927665.HMPREF1535_02654"/>
<evidence type="ECO:0000313" key="1">
    <source>
        <dbReference type="EMBL" id="KKB54901.1"/>
    </source>
</evidence>
<sequence>MKKVLSILTLLILIFTGQEIAFNIDNEEMIQPCNLNGEEKSLSYDNKLKQFELGKIPLESLDITARTKPAFDNYERLFKLSNSNKSLLLLKLKEQASQYKISETLSIIHTINYLSLRKCGNQWIYVLRKLII</sequence>
<dbReference type="RefSeq" id="WP_010800547.1">
    <property type="nucleotide sequence ID" value="NZ_KQ033912.1"/>
</dbReference>
<name>A0A0F5JAI0_9BACT</name>
<dbReference type="Proteomes" id="UP000033047">
    <property type="component" value="Unassembled WGS sequence"/>
</dbReference>
<dbReference type="HOGENOM" id="CLU_1915042_0_0_10"/>
<dbReference type="EMBL" id="AQHV01000012">
    <property type="protein sequence ID" value="KKB54901.1"/>
    <property type="molecule type" value="Genomic_DNA"/>
</dbReference>
<dbReference type="GeneID" id="69984050"/>
<evidence type="ECO:0000313" key="2">
    <source>
        <dbReference type="Proteomes" id="UP000033047"/>
    </source>
</evidence>